<keyword evidence="2" id="KW-1185">Reference proteome</keyword>
<dbReference type="RefSeq" id="WP_402698152.1">
    <property type="nucleotide sequence ID" value="NZ_JBIUZV010000001.1"/>
</dbReference>
<dbReference type="CDD" id="cd17020">
    <property type="entry name" value="T3SC_IA_ShcM-like"/>
    <property type="match status" value="1"/>
</dbReference>
<dbReference type="Proteomes" id="UP001617427">
    <property type="component" value="Unassembled WGS sequence"/>
</dbReference>
<protein>
    <submittedName>
        <fullName evidence="1">CesT family type III secretion system chaperone</fullName>
    </submittedName>
</protein>
<sequence length="166" mass="18748">MALRRNSRAATPPWPDNPLLAAILKKENWGSMSIHRYHALIDRLCEQLSIEVKPAMYQAAQIEVDGVGFTLFHAGLMLSDSVHMHCDFGALPGAAREAVLLRLLETQTHLFGVCAPVFTYDRVRDSVALMCRFPLNEEADAASTLELLRFFSGLAKRWRQDRFTFV</sequence>
<organism evidence="1 2">
    <name type="scientific">Herbaspirillum chlorophenolicum</name>
    <dbReference type="NCBI Taxonomy" id="211589"/>
    <lineage>
        <taxon>Bacteria</taxon>
        <taxon>Pseudomonadati</taxon>
        <taxon>Pseudomonadota</taxon>
        <taxon>Betaproteobacteria</taxon>
        <taxon>Burkholderiales</taxon>
        <taxon>Oxalobacteraceae</taxon>
        <taxon>Herbaspirillum</taxon>
    </lineage>
</organism>
<reference evidence="1 2" key="1">
    <citation type="submission" date="2024-10" db="EMBL/GenBank/DDBJ databases">
        <title>The Natural Products Discovery Center: Release of the First 8490 Sequenced Strains for Exploring Actinobacteria Biosynthetic Diversity.</title>
        <authorList>
            <person name="Kalkreuter E."/>
            <person name="Kautsar S.A."/>
            <person name="Yang D."/>
            <person name="Bader C.D."/>
            <person name="Teijaro C.N."/>
            <person name="Fluegel L."/>
            <person name="Davis C.M."/>
            <person name="Simpson J.R."/>
            <person name="Lauterbach L."/>
            <person name="Steele A.D."/>
            <person name="Gui C."/>
            <person name="Meng S."/>
            <person name="Li G."/>
            <person name="Viehrig K."/>
            <person name="Ye F."/>
            <person name="Su P."/>
            <person name="Kiefer A.F."/>
            <person name="Nichols A."/>
            <person name="Cepeda A.J."/>
            <person name="Yan W."/>
            <person name="Fan B."/>
            <person name="Jiang Y."/>
            <person name="Adhikari A."/>
            <person name="Zheng C.-J."/>
            <person name="Schuster L."/>
            <person name="Cowan T.M."/>
            <person name="Smanski M.J."/>
            <person name="Chevrette M.G."/>
            <person name="De Carvalho L.P.S."/>
            <person name="Shen B."/>
        </authorList>
    </citation>
    <scope>NUCLEOTIDE SEQUENCE [LARGE SCALE GENOMIC DNA]</scope>
    <source>
        <strain evidence="1 2">NPDC087045</strain>
    </source>
</reference>
<evidence type="ECO:0000313" key="1">
    <source>
        <dbReference type="EMBL" id="MFJ3044626.1"/>
    </source>
</evidence>
<comment type="caution">
    <text evidence="1">The sequence shown here is derived from an EMBL/GenBank/DDBJ whole genome shotgun (WGS) entry which is preliminary data.</text>
</comment>
<dbReference type="SUPFAM" id="SSF69635">
    <property type="entry name" value="Type III secretory system chaperone-like"/>
    <property type="match status" value="1"/>
</dbReference>
<proteinExistence type="predicted"/>
<dbReference type="Gene3D" id="3.30.1460.10">
    <property type="match status" value="1"/>
</dbReference>
<accession>A0ABW8ET43</accession>
<dbReference type="EMBL" id="JBIUZV010000001">
    <property type="protein sequence ID" value="MFJ3044626.1"/>
    <property type="molecule type" value="Genomic_DNA"/>
</dbReference>
<evidence type="ECO:0000313" key="2">
    <source>
        <dbReference type="Proteomes" id="UP001617427"/>
    </source>
</evidence>
<name>A0ABW8ET43_9BURK</name>
<gene>
    <name evidence="1" type="ORF">ACIPEN_02240</name>
</gene>